<dbReference type="PATRIC" id="fig|1641875.4.peg.3242"/>
<sequence>MSELRLLLPADFWMRKIFDAKAAQEGGVVRRSVRDIERIVGRDRFRRELERRGYHAVENAGQVVIFCNNERVSVWC</sequence>
<dbReference type="RefSeq" id="WP_057796734.1">
    <property type="nucleotide sequence ID" value="NZ_LAXJ01000030.1"/>
</dbReference>
<name>A0A0T5NNX2_9RHOB</name>
<dbReference type="Proteomes" id="UP000051295">
    <property type="component" value="Unassembled WGS sequence"/>
</dbReference>
<evidence type="ECO:0000313" key="1">
    <source>
        <dbReference type="EMBL" id="KRS10513.1"/>
    </source>
</evidence>
<keyword evidence="2" id="KW-1185">Reference proteome</keyword>
<dbReference type="EMBL" id="LAXJ01000030">
    <property type="protein sequence ID" value="KRS10513.1"/>
    <property type="molecule type" value="Genomic_DNA"/>
</dbReference>
<dbReference type="OrthoDB" id="7867818at2"/>
<accession>A0A0T5NNX2</accession>
<keyword evidence="1" id="KW-0413">Isomerase</keyword>
<reference evidence="1 2" key="1">
    <citation type="submission" date="2015-04" db="EMBL/GenBank/DDBJ databases">
        <title>The draft genome sequence of Roseovarius sp.R12b.</title>
        <authorList>
            <person name="Li G."/>
            <person name="Lai Q."/>
            <person name="Shao Z."/>
            <person name="Yan P."/>
        </authorList>
    </citation>
    <scope>NUCLEOTIDE SEQUENCE [LARGE SCALE GENOMIC DNA]</scope>
    <source>
        <strain evidence="1 2">R12B</strain>
    </source>
</reference>
<gene>
    <name evidence="1" type="ORF">XM53_20855</name>
</gene>
<protein>
    <submittedName>
        <fullName evidence="1">N-(5'-phosphoribosyl)anthranilate isomerase</fullName>
    </submittedName>
</protein>
<evidence type="ECO:0000313" key="2">
    <source>
        <dbReference type="Proteomes" id="UP000051295"/>
    </source>
</evidence>
<dbReference type="AlphaFoldDB" id="A0A0T5NNX2"/>
<organism evidence="1 2">
    <name type="scientific">Roseovarius atlanticus</name>
    <dbReference type="NCBI Taxonomy" id="1641875"/>
    <lineage>
        <taxon>Bacteria</taxon>
        <taxon>Pseudomonadati</taxon>
        <taxon>Pseudomonadota</taxon>
        <taxon>Alphaproteobacteria</taxon>
        <taxon>Rhodobacterales</taxon>
        <taxon>Roseobacteraceae</taxon>
        <taxon>Roseovarius</taxon>
    </lineage>
</organism>
<comment type="caution">
    <text evidence="1">The sequence shown here is derived from an EMBL/GenBank/DDBJ whole genome shotgun (WGS) entry which is preliminary data.</text>
</comment>
<proteinExistence type="predicted"/>
<dbReference type="STRING" id="1641875.XM53_20855"/>
<dbReference type="GO" id="GO:0016853">
    <property type="term" value="F:isomerase activity"/>
    <property type="evidence" value="ECO:0007669"/>
    <property type="project" value="UniProtKB-KW"/>
</dbReference>